<protein>
    <submittedName>
        <fullName evidence="1">Zinc/iron-chelating domain-containing protein</fullName>
    </submittedName>
</protein>
<proteinExistence type="predicted"/>
<dbReference type="EMBL" id="NVWI01000002">
    <property type="protein sequence ID" value="PCJ42803.1"/>
    <property type="molecule type" value="Genomic_DNA"/>
</dbReference>
<sequence length="135" mass="15738">MKDCNLCGKCCIKYGDGGLSATPEEIEMWEVFQPQIYKYVRDGKIWNNPETGEKLKQCPFLKSMVIPNKNNSSHQKKYTCDIYLDRPEDCRHYPTSISEMIRDKCEMIETVDLENPKQAQIKLDILMSDSRPPLR</sequence>
<evidence type="ECO:0000313" key="2">
    <source>
        <dbReference type="Proteomes" id="UP000228987"/>
    </source>
</evidence>
<organism evidence="1 2">
    <name type="scientific">SAR86 cluster bacterium</name>
    <dbReference type="NCBI Taxonomy" id="2030880"/>
    <lineage>
        <taxon>Bacteria</taxon>
        <taxon>Pseudomonadati</taxon>
        <taxon>Pseudomonadota</taxon>
        <taxon>Gammaproteobacteria</taxon>
        <taxon>SAR86 cluster</taxon>
    </lineage>
</organism>
<dbReference type="InterPro" id="IPR005358">
    <property type="entry name" value="Puta_zinc/iron-chelating_dom"/>
</dbReference>
<dbReference type="Proteomes" id="UP000228987">
    <property type="component" value="Unassembled WGS sequence"/>
</dbReference>
<reference evidence="2" key="1">
    <citation type="submission" date="2017-08" db="EMBL/GenBank/DDBJ databases">
        <title>A dynamic microbial community with high functional redundancy inhabits the cold, oxic subseafloor aquifer.</title>
        <authorList>
            <person name="Tully B.J."/>
            <person name="Wheat C.G."/>
            <person name="Glazer B.T."/>
            <person name="Huber J.A."/>
        </authorList>
    </citation>
    <scope>NUCLEOTIDE SEQUENCE [LARGE SCALE GENOMIC DNA]</scope>
</reference>
<name>A0A2A5CGC2_9GAMM</name>
<evidence type="ECO:0000313" key="1">
    <source>
        <dbReference type="EMBL" id="PCJ42803.1"/>
    </source>
</evidence>
<dbReference type="AlphaFoldDB" id="A0A2A5CGC2"/>
<accession>A0A2A5CGC2</accession>
<dbReference type="Pfam" id="PF03692">
    <property type="entry name" value="CxxCxxCC"/>
    <property type="match status" value="1"/>
</dbReference>
<comment type="caution">
    <text evidence="1">The sequence shown here is derived from an EMBL/GenBank/DDBJ whole genome shotgun (WGS) entry which is preliminary data.</text>
</comment>
<gene>
    <name evidence="1" type="ORF">COA71_04690</name>
</gene>